<protein>
    <submittedName>
        <fullName evidence="1">Uncharacterized protein</fullName>
    </submittedName>
</protein>
<organism evidence="1 2">
    <name type="scientific">candidate division TA06 bacterium DG_26</name>
    <dbReference type="NCBI Taxonomy" id="1703771"/>
    <lineage>
        <taxon>Bacteria</taxon>
        <taxon>Bacteria division TA06</taxon>
    </lineage>
</organism>
<gene>
    <name evidence="1" type="ORF">AMJ40_01295</name>
</gene>
<sequence length="568" mass="60196">MQVKSGSRVLIPLFCLLVPVQIWAQVSYSLTDFSPRELTMSVPDQHLQIMMTVSSTSDSLDLVRIVAPLSHTLSPQSGEYQASGGNPSSWTISISPSQDTVTYTPNVPILPGDMITFELTVADVAAQGSDAARTWSFEVRDHDETLWGIHTPATTDRALEILDIRFVPAGADDGSASAAQTLDSVLVQVTNHATVGVTLDPLDTRLFGNAFTHTGSENSMPTLSAGASDTVEVAYLAATVTSSPGWRNASATAANASVPVTRTYSEQLLVQDPGTLSIISVSTEPVTVSRGQDSISVDMEVRNTGEATVICDSSELRFLLNTQNRDSDYTVYVLSGVGSIPGGQTRTIGFGVDVHADAATGIVEVDGRVWGRDVNSGAETEDTTAATPDSFQVETAAELDVRTVLAYEDTVSRGQESLFVRTVVENIGQADAIRDASSLRFLANGGNVDGDYSTILLTPLAIIHGESTDTLEYLVNVDSLATLGSVALHARIFGRDANTLDTIVDTTAAQPDMWVVQDGAELVCSLWAAPDTVIIGQTISLFMQVRNTGGAAADSVTPHLPSMPISPR</sequence>
<accession>A0A0S7WLA2</accession>
<dbReference type="AlphaFoldDB" id="A0A0S7WLA2"/>
<comment type="caution">
    <text evidence="1">The sequence shown here is derived from an EMBL/GenBank/DDBJ whole genome shotgun (WGS) entry which is preliminary data.</text>
</comment>
<reference evidence="1 2" key="1">
    <citation type="journal article" date="2015" name="Microbiome">
        <title>Genomic resolution of linkages in carbon, nitrogen, and sulfur cycling among widespread estuary sediment bacteria.</title>
        <authorList>
            <person name="Baker B.J."/>
            <person name="Lazar C.S."/>
            <person name="Teske A.P."/>
            <person name="Dick G.J."/>
        </authorList>
    </citation>
    <scope>NUCLEOTIDE SEQUENCE [LARGE SCALE GENOMIC DNA]</scope>
    <source>
        <strain evidence="1">DG_26</strain>
    </source>
</reference>
<dbReference type="Proteomes" id="UP000051124">
    <property type="component" value="Unassembled WGS sequence"/>
</dbReference>
<evidence type="ECO:0000313" key="2">
    <source>
        <dbReference type="Proteomes" id="UP000051124"/>
    </source>
</evidence>
<dbReference type="EMBL" id="LIZT01000009">
    <property type="protein sequence ID" value="KPJ50939.1"/>
    <property type="molecule type" value="Genomic_DNA"/>
</dbReference>
<evidence type="ECO:0000313" key="1">
    <source>
        <dbReference type="EMBL" id="KPJ50939.1"/>
    </source>
</evidence>
<name>A0A0S7WLA2_UNCT6</name>
<proteinExistence type="predicted"/>